<feature type="domain" description="Helicase C-terminal" evidence="3">
    <location>
        <begin position="1188"/>
        <end position="1349"/>
    </location>
</feature>
<protein>
    <submittedName>
        <fullName evidence="4">SNF2 family DNA or RNA helicase</fullName>
    </submittedName>
</protein>
<dbReference type="EMBL" id="QLLL01000008">
    <property type="protein sequence ID" value="RAJ00407.1"/>
    <property type="molecule type" value="Genomic_DNA"/>
</dbReference>
<dbReference type="Proteomes" id="UP000249547">
    <property type="component" value="Unassembled WGS sequence"/>
</dbReference>
<evidence type="ECO:0000313" key="4">
    <source>
        <dbReference type="EMBL" id="RAJ00407.1"/>
    </source>
</evidence>
<dbReference type="PROSITE" id="PS51192">
    <property type="entry name" value="HELICASE_ATP_BIND_1"/>
    <property type="match status" value="1"/>
</dbReference>
<dbReference type="InterPro" id="IPR049730">
    <property type="entry name" value="SNF2/RAD54-like_C"/>
</dbReference>
<sequence length="1354" mass="154369">MWKETYYLSQYKAQSPLAQQAIDILSVYLYPIDVFTLRDAMMQIQSIEQLEVNALLDHLESAKLGTFTVSGNFMLQPALSFLLFPQNIQHETYQKIIQRPGQRTPSFYSSGAILQTIQQLLIAYFIGDQQLLSPPVRRVESELAQYAPYLFYLLYDKRYYHLLERFTESSMEAIVEVGVMENLLALQPLKEISAFLKKSEQLVSAQVNAPMLIWLLKGNFSPLEHQLSTSEPQAFVHFLQGVVKLYSEGAEASQQAFEQGMKLQRKADKKSLLPNHPLFAFYYVYALTLLPVDKVQPVLQKLLSPFEKKVAPVFVPAVAFIYYHFGKKERAENLLLILVENNANLEQAHLLSVLAFCCLQTFHPKSKVLKLFESYFKVLLKECFQHEYILLLFEALYAARESHVFGDTKRYEQLKSTLPYLPALARMAHAPEWERLLNTLLLPASEQKQQKAPVVINRVAYLIDTETYKVIAVQQSALGEGMWTSGKTIPLRKLKEGKVEGMTEQDKRIGQAVMRESHFSDFQREGYEFEDTVWEALVGHPHLYFMESPQIGLEIVKGGVELIVNKTPAGFTFTANVHDYTKPITLVPETPTRFRLIRISSQQKMYLQTILQIPLVPFEGKEKLQVVLQQVSSEITVHSDVENSSQVFEQRESDSRVWIQLVPVGDVLRATLYVKPFGKYPPYCKPGLGATNVMSIINNVRCQAARDLEKETSNYQQLLELLQSNIQQEIDDDNIVFEDPADCLHLLEIIHLHPQLVVAEWPDGERFKLRSQVGFTSMRLSLKVVDHWFECKGDVKIDEQLMLSLQEMLDLVKVRKDKFVLLSTGEYIVLTNEFRKRLLELGSIVYKDKNGVRLPQLAAHMVADMIDGAGDVKVDPAWYSIMQQREQLAALPIEVPNTLETTLRPYQEEGFRWMVRLSELGAGACLADDMGLGKTVQTIALLLHRAKLGASLVVCPASVLPNWLQELQRFAPTLNVIQFNSSEPYTAFSPFDVVVTTYNLMQTNDEQFAQIQWSNAVLDEAHTIKNYQTKTSKAAMNLQADFKLILTGTPIQNHVGEIWNLFNFINPGLLGTLKHFHENFAMPMSKFPMGAVKDHLRKLISPYMLRRTKVAVMEELPGKTEIEKVVMLSREERAFYEGIRRRAVEQIKLSAQQKNRLHLQTLAEINRLRMAACNPKLLDEQVDIDSTKMRILLEIVEELIPNRHRALIFSQFVKHLALVKKALDSLGIPYLYLDGSTPIAERGELVQRFQGGEAPLFLISLKAGGQGLNLTAADFVIHLDPWWNPAIEEQASDRAYRIGQTRPVTVYRLVAKDTIEEKIMQLHVNKRDIADHLLAGSDQAAKLSSDELLDLISL</sequence>
<keyword evidence="4" id="KW-0547">Nucleotide-binding</keyword>
<comment type="caution">
    <text evidence="4">The sequence shown here is derived from an EMBL/GenBank/DDBJ whole genome shotgun (WGS) entry which is preliminary data.</text>
</comment>
<accession>A0A327QFE9</accession>
<evidence type="ECO:0000313" key="5">
    <source>
        <dbReference type="Proteomes" id="UP000249547"/>
    </source>
</evidence>
<dbReference type="Gene3D" id="3.40.50.300">
    <property type="entry name" value="P-loop containing nucleotide triphosphate hydrolases"/>
    <property type="match status" value="1"/>
</dbReference>
<dbReference type="OrthoDB" id="9760715at2"/>
<evidence type="ECO:0000259" key="3">
    <source>
        <dbReference type="PROSITE" id="PS51194"/>
    </source>
</evidence>
<dbReference type="InterPro" id="IPR027417">
    <property type="entry name" value="P-loop_NTPase"/>
</dbReference>
<evidence type="ECO:0000259" key="2">
    <source>
        <dbReference type="PROSITE" id="PS51192"/>
    </source>
</evidence>
<dbReference type="InterPro" id="IPR000330">
    <property type="entry name" value="SNF2_N"/>
</dbReference>
<proteinExistence type="predicted"/>
<gene>
    <name evidence="4" type="ORF">LX64_04112</name>
</gene>
<dbReference type="RefSeq" id="WP_111599524.1">
    <property type="nucleotide sequence ID" value="NZ_QLLL01000008.1"/>
</dbReference>
<keyword evidence="1" id="KW-0378">Hydrolase</keyword>
<dbReference type="Gene3D" id="3.40.50.10810">
    <property type="entry name" value="Tandem AAA-ATPase domain"/>
    <property type="match status" value="1"/>
</dbReference>
<dbReference type="SMART" id="SM00490">
    <property type="entry name" value="HELICc"/>
    <property type="match status" value="1"/>
</dbReference>
<dbReference type="GO" id="GO:0016787">
    <property type="term" value="F:hydrolase activity"/>
    <property type="evidence" value="ECO:0007669"/>
    <property type="project" value="UniProtKB-KW"/>
</dbReference>
<dbReference type="Pfam" id="PF00271">
    <property type="entry name" value="Helicase_C"/>
    <property type="match status" value="1"/>
</dbReference>
<feature type="domain" description="Helicase ATP-binding" evidence="2">
    <location>
        <begin position="915"/>
        <end position="1068"/>
    </location>
</feature>
<dbReference type="InterPro" id="IPR038718">
    <property type="entry name" value="SNF2-like_sf"/>
</dbReference>
<keyword evidence="4" id="KW-0067">ATP-binding</keyword>
<dbReference type="GO" id="GO:0005524">
    <property type="term" value="F:ATP binding"/>
    <property type="evidence" value="ECO:0007669"/>
    <property type="project" value="InterPro"/>
</dbReference>
<reference evidence="4 5" key="1">
    <citation type="submission" date="2018-06" db="EMBL/GenBank/DDBJ databases">
        <title>Genomic Encyclopedia of Archaeal and Bacterial Type Strains, Phase II (KMG-II): from individual species to whole genera.</title>
        <authorList>
            <person name="Goeker M."/>
        </authorList>
    </citation>
    <scope>NUCLEOTIDE SEQUENCE [LARGE SCALE GENOMIC DNA]</scope>
    <source>
        <strain evidence="4 5">DSM 23857</strain>
    </source>
</reference>
<dbReference type="PANTHER" id="PTHR10799">
    <property type="entry name" value="SNF2/RAD54 HELICASE FAMILY"/>
    <property type="match status" value="1"/>
</dbReference>
<dbReference type="InterPro" id="IPR014001">
    <property type="entry name" value="Helicase_ATP-bd"/>
</dbReference>
<keyword evidence="5" id="KW-1185">Reference proteome</keyword>
<dbReference type="CDD" id="cd18793">
    <property type="entry name" value="SF2_C_SNF"/>
    <property type="match status" value="1"/>
</dbReference>
<keyword evidence="4" id="KW-0347">Helicase</keyword>
<dbReference type="InterPro" id="IPR001650">
    <property type="entry name" value="Helicase_C-like"/>
</dbReference>
<dbReference type="Pfam" id="PF00176">
    <property type="entry name" value="SNF2-rel_dom"/>
    <property type="match status" value="1"/>
</dbReference>
<evidence type="ECO:0000256" key="1">
    <source>
        <dbReference type="ARBA" id="ARBA00022801"/>
    </source>
</evidence>
<dbReference type="GO" id="GO:0004386">
    <property type="term" value="F:helicase activity"/>
    <property type="evidence" value="ECO:0007669"/>
    <property type="project" value="UniProtKB-KW"/>
</dbReference>
<dbReference type="SUPFAM" id="SSF52540">
    <property type="entry name" value="P-loop containing nucleoside triphosphate hydrolases"/>
    <property type="match status" value="2"/>
</dbReference>
<dbReference type="PROSITE" id="PS51194">
    <property type="entry name" value="HELICASE_CTER"/>
    <property type="match status" value="1"/>
</dbReference>
<dbReference type="SMART" id="SM00487">
    <property type="entry name" value="DEXDc"/>
    <property type="match status" value="1"/>
</dbReference>
<name>A0A327QFE9_9BACT</name>
<organism evidence="4 5">
    <name type="scientific">Chitinophaga skermanii</name>
    <dbReference type="NCBI Taxonomy" id="331697"/>
    <lineage>
        <taxon>Bacteria</taxon>
        <taxon>Pseudomonadati</taxon>
        <taxon>Bacteroidota</taxon>
        <taxon>Chitinophagia</taxon>
        <taxon>Chitinophagales</taxon>
        <taxon>Chitinophagaceae</taxon>
        <taxon>Chitinophaga</taxon>
    </lineage>
</organism>